<sequence>VFGFCSHVELCRLRQTGKLFHRICSQDELWRGLSLKQALVPPAEASVAMQAMSLRTYRQLVEATHKLQLPQGMLGYWRTEGGAGDPQDGYEGELLSITAIAGGLMCRTVQGDGSKRELFRVRVKARPAPEEGVVVSFFNLEHDLSPHAVLIARGTIGAAKVGLRRISSTSFQLVRSGVPRTFVRVQQPSPAQDLQGADALRQMPDVEGLWSAHYVSSAAVILQTTLHLQQQPSAAAAAAAPASAAAGSTAPPQLLMRGAKVVGSSNTNSGSTGSADRHWSFAVDLARGYDVAAEMAATSGLVVAFVAGGAHVIDLHARAPSIARWCKGQGHVNGGAAAGAARGAVVDVDCLVYGPRAAHGFSIIWREPKHGVRIIVDFARL</sequence>
<proteinExistence type="predicted"/>
<dbReference type="AlphaFoldDB" id="A0A835ZDM1"/>
<dbReference type="SUPFAM" id="SSF81383">
    <property type="entry name" value="F-box domain"/>
    <property type="match status" value="1"/>
</dbReference>
<feature type="non-terminal residue" evidence="1">
    <location>
        <position position="1"/>
    </location>
</feature>
<dbReference type="Proteomes" id="UP000664859">
    <property type="component" value="Unassembled WGS sequence"/>
</dbReference>
<dbReference type="EMBL" id="JAFCMP010000023">
    <property type="protein sequence ID" value="KAG5191143.1"/>
    <property type="molecule type" value="Genomic_DNA"/>
</dbReference>
<name>A0A835ZDM1_9STRA</name>
<evidence type="ECO:0008006" key="3">
    <source>
        <dbReference type="Google" id="ProtNLM"/>
    </source>
</evidence>
<comment type="caution">
    <text evidence="1">The sequence shown here is derived from an EMBL/GenBank/DDBJ whole genome shotgun (WGS) entry which is preliminary data.</text>
</comment>
<organism evidence="1 2">
    <name type="scientific">Tribonema minus</name>
    <dbReference type="NCBI Taxonomy" id="303371"/>
    <lineage>
        <taxon>Eukaryota</taxon>
        <taxon>Sar</taxon>
        <taxon>Stramenopiles</taxon>
        <taxon>Ochrophyta</taxon>
        <taxon>PX clade</taxon>
        <taxon>Xanthophyceae</taxon>
        <taxon>Tribonematales</taxon>
        <taxon>Tribonemataceae</taxon>
        <taxon>Tribonema</taxon>
    </lineage>
</organism>
<protein>
    <recommendedName>
        <fullName evidence="3">F-box domain-containing protein</fullName>
    </recommendedName>
</protein>
<reference evidence="1" key="1">
    <citation type="submission" date="2021-02" db="EMBL/GenBank/DDBJ databases">
        <title>First Annotated Genome of the Yellow-green Alga Tribonema minus.</title>
        <authorList>
            <person name="Mahan K.M."/>
        </authorList>
    </citation>
    <scope>NUCLEOTIDE SEQUENCE</scope>
    <source>
        <strain evidence="1">UTEX B ZZ1240</strain>
    </source>
</reference>
<feature type="non-terminal residue" evidence="1">
    <location>
        <position position="381"/>
    </location>
</feature>
<dbReference type="InterPro" id="IPR036047">
    <property type="entry name" value="F-box-like_dom_sf"/>
</dbReference>
<evidence type="ECO:0000313" key="2">
    <source>
        <dbReference type="Proteomes" id="UP000664859"/>
    </source>
</evidence>
<keyword evidence="2" id="KW-1185">Reference proteome</keyword>
<evidence type="ECO:0000313" key="1">
    <source>
        <dbReference type="EMBL" id="KAG5191143.1"/>
    </source>
</evidence>
<gene>
    <name evidence="1" type="ORF">JKP88DRAFT_131300</name>
</gene>
<accession>A0A835ZDM1</accession>